<keyword evidence="1" id="KW-0117">Actin capping</keyword>
<dbReference type="SUPFAM" id="SSF55753">
    <property type="entry name" value="Actin depolymerizing proteins"/>
    <property type="match status" value="1"/>
</dbReference>
<dbReference type="PROSITE" id="PS51089">
    <property type="entry name" value="HP"/>
    <property type="match status" value="1"/>
</dbReference>
<proteinExistence type="predicted"/>
<comment type="caution">
    <text evidence="4">The sequence shown here is derived from an EMBL/GenBank/DDBJ whole genome shotgun (WGS) entry which is preliminary data.</text>
</comment>
<dbReference type="GO" id="GO:0051015">
    <property type="term" value="F:actin filament binding"/>
    <property type="evidence" value="ECO:0007669"/>
    <property type="project" value="InterPro"/>
</dbReference>
<dbReference type="Proteomes" id="UP000585474">
    <property type="component" value="Unassembled WGS sequence"/>
</dbReference>
<dbReference type="InterPro" id="IPR029006">
    <property type="entry name" value="ADF-H/Gelsolin-like_dom_sf"/>
</dbReference>
<evidence type="ECO:0000256" key="2">
    <source>
        <dbReference type="SAM" id="MobiDB-lite"/>
    </source>
</evidence>
<dbReference type="Gene3D" id="3.40.20.10">
    <property type="entry name" value="Severin"/>
    <property type="match status" value="1"/>
</dbReference>
<keyword evidence="5" id="KW-1185">Reference proteome</keyword>
<dbReference type="Pfam" id="PF00626">
    <property type="entry name" value="Gelsolin"/>
    <property type="match status" value="1"/>
</dbReference>
<protein>
    <submittedName>
        <fullName evidence="4">Villin-like 1</fullName>
    </submittedName>
</protein>
<reference evidence="4 5" key="1">
    <citation type="submission" date="2019-07" db="EMBL/GenBank/DDBJ databases">
        <title>De Novo Assembly of kiwifruit Actinidia rufa.</title>
        <authorList>
            <person name="Sugita-Konishi S."/>
            <person name="Sato K."/>
            <person name="Mori E."/>
            <person name="Abe Y."/>
            <person name="Kisaki G."/>
            <person name="Hamano K."/>
            <person name="Suezawa K."/>
            <person name="Otani M."/>
            <person name="Fukuda T."/>
            <person name="Manabe T."/>
            <person name="Gomi K."/>
            <person name="Tabuchi M."/>
            <person name="Akimitsu K."/>
            <person name="Kataoka I."/>
        </authorList>
    </citation>
    <scope>NUCLEOTIDE SEQUENCE [LARGE SCALE GENOMIC DNA]</scope>
    <source>
        <strain evidence="5">cv. Fuchu</strain>
    </source>
</reference>
<dbReference type="InterPro" id="IPR007123">
    <property type="entry name" value="Gelsolin-like_dom"/>
</dbReference>
<dbReference type="SUPFAM" id="SSF47050">
    <property type="entry name" value="VHP, Villin headpiece domain"/>
    <property type="match status" value="1"/>
</dbReference>
<evidence type="ECO:0000313" key="5">
    <source>
        <dbReference type="Proteomes" id="UP000585474"/>
    </source>
</evidence>
<dbReference type="PANTHER" id="PTHR11977">
    <property type="entry name" value="VILLIN"/>
    <property type="match status" value="1"/>
</dbReference>
<dbReference type="SMART" id="SM00153">
    <property type="entry name" value="VHP"/>
    <property type="match status" value="1"/>
</dbReference>
<dbReference type="PANTHER" id="PTHR11977:SF25">
    <property type="entry name" value="VILLIN-1"/>
    <property type="match status" value="1"/>
</dbReference>
<dbReference type="AlphaFoldDB" id="A0A7J0FSD0"/>
<dbReference type="SMART" id="SM00262">
    <property type="entry name" value="GEL"/>
    <property type="match status" value="1"/>
</dbReference>
<dbReference type="GO" id="GO:0051693">
    <property type="term" value="P:actin filament capping"/>
    <property type="evidence" value="ECO:0007669"/>
    <property type="project" value="UniProtKB-KW"/>
</dbReference>
<dbReference type="Pfam" id="PF02209">
    <property type="entry name" value="VHP"/>
    <property type="match status" value="1"/>
</dbReference>
<name>A0A7J0FSD0_9ERIC</name>
<sequence length="321" mass="35969">MTRVEDLDPCESHSRPSSDTMSERIESSNLKPIGNSFCGLQVKEIFNFSQDDLTTEDVLVLDYHSDIYVWIGRHSSVTSKQDALTIGLKFLEMDILVEGLSLETPIYVVTEGYEPPFFTRFFEWDYGKANMVGNSFERKLAIIKGGAKKMEAPLRSSWKAYSMETTPNSLRSRSVGPNGLARSKSPASNVLGSNFKPSDDRRFSSPPPMTKKLFSGSSPDLSDTDGSLISTGIAAKGPSAPSRNAVIPQFNQSGDGVNLLIYPYDRLKVVSSDPLTGIDVTKREAYLSDEEFEERFKMSRRAFYELPKWRQNKLKLSLHLF</sequence>
<feature type="region of interest" description="Disordered" evidence="2">
    <location>
        <begin position="165"/>
        <end position="227"/>
    </location>
</feature>
<feature type="compositionally biased region" description="Polar residues" evidence="2">
    <location>
        <begin position="185"/>
        <end position="196"/>
    </location>
</feature>
<dbReference type="PRINTS" id="PR00597">
    <property type="entry name" value="GELSOLIN"/>
</dbReference>
<feature type="compositionally biased region" description="Polar residues" evidence="2">
    <location>
        <begin position="215"/>
        <end position="227"/>
    </location>
</feature>
<dbReference type="InterPro" id="IPR007122">
    <property type="entry name" value="Villin/Gelsolin"/>
</dbReference>
<accession>A0A7J0FSD0</accession>
<organism evidence="4 5">
    <name type="scientific">Actinidia rufa</name>
    <dbReference type="NCBI Taxonomy" id="165716"/>
    <lineage>
        <taxon>Eukaryota</taxon>
        <taxon>Viridiplantae</taxon>
        <taxon>Streptophyta</taxon>
        <taxon>Embryophyta</taxon>
        <taxon>Tracheophyta</taxon>
        <taxon>Spermatophyta</taxon>
        <taxon>Magnoliopsida</taxon>
        <taxon>eudicotyledons</taxon>
        <taxon>Gunneridae</taxon>
        <taxon>Pentapetalae</taxon>
        <taxon>asterids</taxon>
        <taxon>Ericales</taxon>
        <taxon>Actinidiaceae</taxon>
        <taxon>Actinidia</taxon>
    </lineage>
</organism>
<evidence type="ECO:0000256" key="1">
    <source>
        <dbReference type="ARBA" id="ARBA00022467"/>
    </source>
</evidence>
<dbReference type="OrthoDB" id="1746725at2759"/>
<dbReference type="InterPro" id="IPR003128">
    <property type="entry name" value="Villin_headpiece"/>
</dbReference>
<dbReference type="InterPro" id="IPR036886">
    <property type="entry name" value="Villin_headpiece_dom_sf"/>
</dbReference>
<evidence type="ECO:0000313" key="4">
    <source>
        <dbReference type="EMBL" id="GFZ01612.1"/>
    </source>
</evidence>
<dbReference type="Gene3D" id="1.10.950.10">
    <property type="entry name" value="Villin headpiece domain"/>
    <property type="match status" value="1"/>
</dbReference>
<gene>
    <name evidence="4" type="ORF">Acr_15g0002210</name>
</gene>
<dbReference type="GO" id="GO:0007015">
    <property type="term" value="P:actin filament organization"/>
    <property type="evidence" value="ECO:0007669"/>
    <property type="project" value="UniProtKB-ARBA"/>
</dbReference>
<dbReference type="EMBL" id="BJWL01000015">
    <property type="protein sequence ID" value="GFZ01612.1"/>
    <property type="molecule type" value="Genomic_DNA"/>
</dbReference>
<feature type="region of interest" description="Disordered" evidence="2">
    <location>
        <begin position="1"/>
        <end position="25"/>
    </location>
</feature>
<feature type="domain" description="HP" evidence="3">
    <location>
        <begin position="256"/>
        <end position="321"/>
    </location>
</feature>
<evidence type="ECO:0000259" key="3">
    <source>
        <dbReference type="PROSITE" id="PS51089"/>
    </source>
</evidence>